<dbReference type="AlphaFoldDB" id="A0A8X6R4S7"/>
<proteinExistence type="predicted"/>
<protein>
    <submittedName>
        <fullName evidence="1">Uncharacterized protein</fullName>
    </submittedName>
</protein>
<organism evidence="1 2">
    <name type="scientific">Trichonephila clavipes</name>
    <name type="common">Golden silk orbweaver</name>
    <name type="synonym">Nephila clavipes</name>
    <dbReference type="NCBI Taxonomy" id="2585209"/>
    <lineage>
        <taxon>Eukaryota</taxon>
        <taxon>Metazoa</taxon>
        <taxon>Ecdysozoa</taxon>
        <taxon>Arthropoda</taxon>
        <taxon>Chelicerata</taxon>
        <taxon>Arachnida</taxon>
        <taxon>Araneae</taxon>
        <taxon>Araneomorphae</taxon>
        <taxon>Entelegynae</taxon>
        <taxon>Araneoidea</taxon>
        <taxon>Nephilidae</taxon>
        <taxon>Trichonephila</taxon>
    </lineage>
</organism>
<reference evidence="1" key="1">
    <citation type="submission" date="2020-08" db="EMBL/GenBank/DDBJ databases">
        <title>Multicomponent nature underlies the extraordinary mechanical properties of spider dragline silk.</title>
        <authorList>
            <person name="Kono N."/>
            <person name="Nakamura H."/>
            <person name="Mori M."/>
            <person name="Yoshida Y."/>
            <person name="Ohtoshi R."/>
            <person name="Malay A.D."/>
            <person name="Moran D.A.P."/>
            <person name="Tomita M."/>
            <person name="Numata K."/>
            <person name="Arakawa K."/>
        </authorList>
    </citation>
    <scope>NUCLEOTIDE SEQUENCE</scope>
</reference>
<dbReference type="Proteomes" id="UP000887159">
    <property type="component" value="Unassembled WGS sequence"/>
</dbReference>
<gene>
    <name evidence="1" type="ORF">TNCV_2278711</name>
</gene>
<name>A0A8X6R4S7_TRICX</name>
<dbReference type="EMBL" id="BMAU01021052">
    <property type="protein sequence ID" value="GFX88403.1"/>
    <property type="molecule type" value="Genomic_DNA"/>
</dbReference>
<keyword evidence="2" id="KW-1185">Reference proteome</keyword>
<sequence length="123" mass="13714">MDPQPRNLAQLATALESAWLNIPENTFRDVTLFLHVLQQSALRKVVILDFDRWGSTTEEPSCSSVRRSRCSLNLPRFKSPPFEGVEVRRGDGAQVSPLSLDHGSKLQGPSPITLAHLYSTMLL</sequence>
<evidence type="ECO:0000313" key="2">
    <source>
        <dbReference type="Proteomes" id="UP000887159"/>
    </source>
</evidence>
<accession>A0A8X6R4S7</accession>
<comment type="caution">
    <text evidence="1">The sequence shown here is derived from an EMBL/GenBank/DDBJ whole genome shotgun (WGS) entry which is preliminary data.</text>
</comment>
<evidence type="ECO:0000313" key="1">
    <source>
        <dbReference type="EMBL" id="GFX88403.1"/>
    </source>
</evidence>